<keyword evidence="5" id="KW-1185">Reference proteome</keyword>
<proteinExistence type="predicted"/>
<evidence type="ECO:0000313" key="4">
    <source>
        <dbReference type="Proteomes" id="UP000023563"/>
    </source>
</evidence>
<evidence type="ECO:0000313" key="5">
    <source>
        <dbReference type="Proteomes" id="UP000185281"/>
    </source>
</evidence>
<dbReference type="KEGG" id="vg:19526605"/>
<dbReference type="RefSeq" id="YP_009036368.1">
    <property type="nucleotide sequence ID" value="NC_024212.1"/>
</dbReference>
<dbReference type="OrthoDB" id="26450at10239"/>
<dbReference type="SUPFAM" id="SSF90257">
    <property type="entry name" value="Myosin rod fragments"/>
    <property type="match status" value="1"/>
</dbReference>
<sequence length="126" mass="14650">MGKLPFEKELKEACAKPTLTQRETALIELVGKLQDVLVDSNWDKLIAEQELEYAEERLTSIVWENEDLNEEIYGLEREIEDLEGQVYDLENELESSDETVEELTEEVDTLSERVEELEEIVESLED</sequence>
<name>X2KXM5_9CAUD</name>
<protein>
    <submittedName>
        <fullName evidence="3">Uncharacterized protein</fullName>
    </submittedName>
</protein>
<dbReference type="Proteomes" id="UP000185281">
    <property type="component" value="Segment"/>
</dbReference>
<accession>X2KXM5</accession>
<evidence type="ECO:0000313" key="2">
    <source>
        <dbReference type="EMBL" id="AHL19595.1"/>
    </source>
</evidence>
<evidence type="ECO:0000313" key="3">
    <source>
        <dbReference type="EMBL" id="AHN83097.1"/>
    </source>
</evidence>
<dbReference type="GeneID" id="19526605"/>
<keyword evidence="1" id="KW-0175">Coiled coil</keyword>
<evidence type="ECO:0000256" key="1">
    <source>
        <dbReference type="SAM" id="Coils"/>
    </source>
</evidence>
<dbReference type="Gene3D" id="1.20.5.340">
    <property type="match status" value="1"/>
</dbReference>
<dbReference type="EMBL" id="KJ094032">
    <property type="protein sequence ID" value="AHL19595.1"/>
    <property type="molecule type" value="Genomic_DNA"/>
</dbReference>
<reference evidence="2 5" key="1">
    <citation type="journal article" date="2014" name="Appl. Environ. Microbiol.">
        <title>Comparative genomic and morphological analysis of Listeria phages isolated from farm environments.</title>
        <authorList>
            <person name="Denes T."/>
            <person name="Vongkamjan K."/>
            <person name="Ackermann H.W."/>
            <person name="Moreno Switt A.I."/>
            <person name="Wiedmann M."/>
            <person name="den Bakker H.C."/>
        </authorList>
    </citation>
    <scope>NUCLEOTIDE SEQUENCE [LARGE SCALE GENOMIC DNA]</scope>
</reference>
<reference evidence="3 4" key="2">
    <citation type="submission" date="2014-01" db="EMBL/GenBank/DDBJ databases">
        <title>Genome sequence of novel bacteriophage, VD13.</title>
        <authorList>
            <person name="DeShong Sadzewicz L."/>
            <person name="Tallon L."/>
            <person name="Fraser C."/>
            <person name="Nagaraj S."/>
            <person name="McCracken C.L."/>
            <person name="Daugherty S."/>
            <person name="Young C."/>
            <person name="Reece M.J."/>
            <person name="Hyman P."/>
        </authorList>
    </citation>
    <scope>NUCLEOTIDE SEQUENCE [LARGE SCALE GENOMIC DNA]</scope>
    <source>
        <strain evidence="3">VD13</strain>
    </source>
</reference>
<feature type="coiled-coil region" evidence="1">
    <location>
        <begin position="51"/>
        <end position="120"/>
    </location>
</feature>
<dbReference type="Proteomes" id="UP000023563">
    <property type="component" value="Segment"/>
</dbReference>
<gene>
    <name evidence="2" type="ORF">VD13_010</name>
    <name evidence="3" type="ORF">X878_0007</name>
</gene>
<organism evidence="3 4">
    <name type="scientific">Enterococcus phage VD13</name>
    <dbReference type="NCBI Taxonomy" id="1458851"/>
    <lineage>
        <taxon>Viruses</taxon>
        <taxon>Duplodnaviria</taxon>
        <taxon>Heunggongvirae</taxon>
        <taxon>Uroviricota</taxon>
        <taxon>Caudoviricetes</taxon>
        <taxon>Saphexavirus</taxon>
        <taxon>Saphexavirus VD13</taxon>
    </lineage>
</organism>
<dbReference type="EMBL" id="KJ127303">
    <property type="protein sequence ID" value="AHN83097.1"/>
    <property type="molecule type" value="Genomic_DNA"/>
</dbReference>